<proteinExistence type="predicted"/>
<dbReference type="AlphaFoldDB" id="A0A9W6Z8Z2"/>
<dbReference type="Pfam" id="PF05686">
    <property type="entry name" value="Glyco_transf_90"/>
    <property type="match status" value="1"/>
</dbReference>
<comment type="caution">
    <text evidence="2">The sequence shown here is derived from an EMBL/GenBank/DDBJ whole genome shotgun (WGS) entry which is preliminary data.</text>
</comment>
<protein>
    <recommendedName>
        <fullName evidence="1">Glycosyl transferase CAP10 domain-containing protein</fullName>
    </recommendedName>
</protein>
<evidence type="ECO:0000313" key="2">
    <source>
        <dbReference type="EMBL" id="GMH47766.1"/>
    </source>
</evidence>
<evidence type="ECO:0000259" key="1">
    <source>
        <dbReference type="Pfam" id="PF05686"/>
    </source>
</evidence>
<dbReference type="InterPro" id="IPR006598">
    <property type="entry name" value="CAP10"/>
</dbReference>
<sequence length="143" mass="17080">MIIEGHCGWSDRQLFTSYLNSVTVKQESFCRLWFEDGLVAWRDYVPVDYRLENLEANTEFILSNDGYRRNMIRNMRNFSEDVLKQESMSIFLKLLIKEFELNRRADDGWKEVKVEEGMMDIDAYVEKFKEEERLDLGNRTTGL</sequence>
<accession>A0A9W6Z8Z2</accession>
<reference evidence="3" key="1">
    <citation type="journal article" date="2023" name="Commun. Biol.">
        <title>Genome analysis of Parmales, the sister group of diatoms, reveals the evolutionary specialization of diatoms from phago-mixotrophs to photoautotrophs.</title>
        <authorList>
            <person name="Ban H."/>
            <person name="Sato S."/>
            <person name="Yoshikawa S."/>
            <person name="Yamada K."/>
            <person name="Nakamura Y."/>
            <person name="Ichinomiya M."/>
            <person name="Sato N."/>
            <person name="Blanc-Mathieu R."/>
            <person name="Endo H."/>
            <person name="Kuwata A."/>
            <person name="Ogata H."/>
        </authorList>
    </citation>
    <scope>NUCLEOTIDE SEQUENCE [LARGE SCALE GENOMIC DNA]</scope>
</reference>
<gene>
    <name evidence="2" type="ORF">TL16_g00145</name>
</gene>
<feature type="domain" description="Glycosyl transferase CAP10" evidence="1">
    <location>
        <begin position="3"/>
        <end position="114"/>
    </location>
</feature>
<name>A0A9W6Z8Z2_9STRA</name>
<evidence type="ECO:0000313" key="3">
    <source>
        <dbReference type="Proteomes" id="UP001162640"/>
    </source>
</evidence>
<dbReference type="EMBL" id="BLQM01000002">
    <property type="protein sequence ID" value="GMH47766.1"/>
    <property type="molecule type" value="Genomic_DNA"/>
</dbReference>
<dbReference type="Proteomes" id="UP001162640">
    <property type="component" value="Unassembled WGS sequence"/>
</dbReference>
<organism evidence="2 3">
    <name type="scientific">Triparma laevis f. inornata</name>
    <dbReference type="NCBI Taxonomy" id="1714386"/>
    <lineage>
        <taxon>Eukaryota</taxon>
        <taxon>Sar</taxon>
        <taxon>Stramenopiles</taxon>
        <taxon>Ochrophyta</taxon>
        <taxon>Bolidophyceae</taxon>
        <taxon>Parmales</taxon>
        <taxon>Triparmaceae</taxon>
        <taxon>Triparma</taxon>
    </lineage>
</organism>